<organism evidence="6 7">
    <name type="scientific">Panaeolus cyanescens</name>
    <dbReference type="NCBI Taxonomy" id="181874"/>
    <lineage>
        <taxon>Eukaryota</taxon>
        <taxon>Fungi</taxon>
        <taxon>Dikarya</taxon>
        <taxon>Basidiomycota</taxon>
        <taxon>Agaricomycotina</taxon>
        <taxon>Agaricomycetes</taxon>
        <taxon>Agaricomycetidae</taxon>
        <taxon>Agaricales</taxon>
        <taxon>Agaricineae</taxon>
        <taxon>Galeropsidaceae</taxon>
        <taxon>Panaeolus</taxon>
    </lineage>
</organism>
<reference evidence="6 7" key="1">
    <citation type="journal article" date="2018" name="Evol. Lett.">
        <title>Horizontal gene cluster transfer increased hallucinogenic mushroom diversity.</title>
        <authorList>
            <person name="Reynolds H.T."/>
            <person name="Vijayakumar V."/>
            <person name="Gluck-Thaler E."/>
            <person name="Korotkin H.B."/>
            <person name="Matheny P.B."/>
            <person name="Slot J.C."/>
        </authorList>
    </citation>
    <scope>NUCLEOTIDE SEQUENCE [LARGE SCALE GENOMIC DNA]</scope>
    <source>
        <strain evidence="6 7">2629</strain>
    </source>
</reference>
<proteinExistence type="inferred from homology"/>
<keyword evidence="7" id="KW-1185">Reference proteome</keyword>
<dbReference type="GO" id="GO:0016281">
    <property type="term" value="C:eukaryotic translation initiation factor 4F complex"/>
    <property type="evidence" value="ECO:0007669"/>
    <property type="project" value="TreeGrafter"/>
</dbReference>
<dbReference type="EMBL" id="NHTK01001347">
    <property type="protein sequence ID" value="PPQ99771.1"/>
    <property type="molecule type" value="Genomic_DNA"/>
</dbReference>
<dbReference type="PANTHER" id="PTHR23253:SF9">
    <property type="entry name" value="EUKARYOTIC TRANSLATION INITIATION FACTOR 4 GAMMA 2"/>
    <property type="match status" value="1"/>
</dbReference>
<name>A0A409Y9Y6_9AGAR</name>
<evidence type="ECO:0000256" key="2">
    <source>
        <dbReference type="ARBA" id="ARBA00022540"/>
    </source>
</evidence>
<keyword evidence="3" id="KW-0648">Protein biosynthesis</keyword>
<dbReference type="Proteomes" id="UP000284842">
    <property type="component" value="Unassembled WGS sequence"/>
</dbReference>
<dbReference type="OrthoDB" id="3223751at2759"/>
<feature type="region of interest" description="Disordered" evidence="4">
    <location>
        <begin position="255"/>
        <end position="349"/>
    </location>
</feature>
<dbReference type="InterPro" id="IPR011333">
    <property type="entry name" value="SKP1/BTB/POZ_sf"/>
</dbReference>
<evidence type="ECO:0000256" key="1">
    <source>
        <dbReference type="ARBA" id="ARBA00005775"/>
    </source>
</evidence>
<feature type="compositionally biased region" description="Acidic residues" evidence="4">
    <location>
        <begin position="278"/>
        <end position="303"/>
    </location>
</feature>
<evidence type="ECO:0000259" key="5">
    <source>
        <dbReference type="PROSITE" id="PS50097"/>
    </source>
</evidence>
<evidence type="ECO:0000256" key="3">
    <source>
        <dbReference type="ARBA" id="ARBA00022917"/>
    </source>
</evidence>
<dbReference type="GO" id="GO:0003743">
    <property type="term" value="F:translation initiation factor activity"/>
    <property type="evidence" value="ECO:0007669"/>
    <property type="project" value="UniProtKB-KW"/>
</dbReference>
<dbReference type="InterPro" id="IPR016024">
    <property type="entry name" value="ARM-type_fold"/>
</dbReference>
<gene>
    <name evidence="6" type="ORF">CVT24_009674</name>
</gene>
<dbReference type="Gene3D" id="1.25.40.180">
    <property type="match status" value="1"/>
</dbReference>
<keyword evidence="2" id="KW-0396">Initiation factor</keyword>
<protein>
    <recommendedName>
        <fullName evidence="5">BTB domain-containing protein</fullName>
    </recommendedName>
</protein>
<evidence type="ECO:0000256" key="4">
    <source>
        <dbReference type="SAM" id="MobiDB-lite"/>
    </source>
</evidence>
<feature type="compositionally biased region" description="Acidic residues" evidence="4">
    <location>
        <begin position="322"/>
        <end position="335"/>
    </location>
</feature>
<comment type="similarity">
    <text evidence="1">Belongs to the eukaryotic initiation factor 4G family.</text>
</comment>
<sequence length="623" mass="71451">MNTSKIKLVPKSNAKATSPEAKTIDEVERDDMFYYETVVLKVESTLFCIPKKSLAKKGTFFEDLFNGNAGDSKDADLGSSDANPLVLQGVSKEAFRDFLKLVSPFARDCLVYFTEKQWLNVLWLAKRWKFDEVKEKAMSSLDVMFSDETTDPIQTIVLCKQYDVDQWLPHCYERLITQKTPLDRDGMLNAGVDEDTVNLVYVLRDRWLTSRICTCLSDRHAEDGDSLLKVEAEKFVAAYLDEREAIYEDGSCLEEEAEVQEEVEAEEDDEVNVKEGEEKGEDEDEVMDSDEDQRDCEDEEDVPGDAVENEPSLLDSACPWVDVEDKDDEDSEEEGSAGSRTIPRTLTKSASDEKKDTYRWAKLRLSIQDCLEDVQDTEQIRECILDILDEVGGLENPDNVSFLLQHTAGMLFNAALNYPSSSHFYADFCKEICSEGGLEDMTVKDTYKNCDIDGVTHFKRKLFRFCQIGFKFRVEHSTDPDSAGPYFSFNIPYGKYKYKSSGFGLHCNLKQCAIERRMALIRFIGNLYLLDFIYRKTMRQYIRDMYTSDDDIDIECLAYLLGLIGKEFDDLEDDTFQAIQWLIQSSDTPPHSRYLLKDIIKLRESGWKGPSRITIWRPSSDVE</sequence>
<comment type="caution">
    <text evidence="6">The sequence shown here is derived from an EMBL/GenBank/DDBJ whole genome shotgun (WGS) entry which is preliminary data.</text>
</comment>
<evidence type="ECO:0000313" key="7">
    <source>
        <dbReference type="Proteomes" id="UP000284842"/>
    </source>
</evidence>
<dbReference type="AlphaFoldDB" id="A0A409Y9Y6"/>
<evidence type="ECO:0000313" key="6">
    <source>
        <dbReference type="EMBL" id="PPQ99771.1"/>
    </source>
</evidence>
<dbReference type="SUPFAM" id="SSF48371">
    <property type="entry name" value="ARM repeat"/>
    <property type="match status" value="1"/>
</dbReference>
<dbReference type="Gene3D" id="3.30.710.10">
    <property type="entry name" value="Potassium Channel Kv1.1, Chain A"/>
    <property type="match status" value="1"/>
</dbReference>
<dbReference type="GO" id="GO:0003729">
    <property type="term" value="F:mRNA binding"/>
    <property type="evidence" value="ECO:0007669"/>
    <property type="project" value="TreeGrafter"/>
</dbReference>
<dbReference type="InterPro" id="IPR000210">
    <property type="entry name" value="BTB/POZ_dom"/>
</dbReference>
<feature type="compositionally biased region" description="Acidic residues" evidence="4">
    <location>
        <begin position="255"/>
        <end position="270"/>
    </location>
</feature>
<feature type="compositionally biased region" description="Polar residues" evidence="4">
    <location>
        <begin position="338"/>
        <end position="349"/>
    </location>
</feature>
<dbReference type="InParanoid" id="A0A409Y9Y6"/>
<dbReference type="PROSITE" id="PS50097">
    <property type="entry name" value="BTB"/>
    <property type="match status" value="1"/>
</dbReference>
<dbReference type="STRING" id="181874.A0A409Y9Y6"/>
<accession>A0A409Y9Y6</accession>
<feature type="domain" description="BTB" evidence="5">
    <location>
        <begin position="36"/>
        <end position="102"/>
    </location>
</feature>
<dbReference type="PANTHER" id="PTHR23253">
    <property type="entry name" value="EUKARYOTIC TRANSLATION INITIATION FACTOR 4 GAMMA"/>
    <property type="match status" value="1"/>
</dbReference>